<organism evidence="1 2">
    <name type="scientific">Pararcticibacter amylolyticus</name>
    <dbReference type="NCBI Taxonomy" id="2173175"/>
    <lineage>
        <taxon>Bacteria</taxon>
        <taxon>Pseudomonadati</taxon>
        <taxon>Bacteroidota</taxon>
        <taxon>Sphingobacteriia</taxon>
        <taxon>Sphingobacteriales</taxon>
        <taxon>Sphingobacteriaceae</taxon>
        <taxon>Pararcticibacter</taxon>
    </lineage>
</organism>
<dbReference type="InterPro" id="IPR007358">
    <property type="entry name" value="Nucleoid_associated_NdpA"/>
</dbReference>
<dbReference type="GO" id="GO:0009295">
    <property type="term" value="C:nucleoid"/>
    <property type="evidence" value="ECO:0007669"/>
    <property type="project" value="InterPro"/>
</dbReference>
<dbReference type="OrthoDB" id="1490010at2"/>
<dbReference type="RefSeq" id="WP_109418485.1">
    <property type="nucleotide sequence ID" value="NZ_QEAS01000054.1"/>
</dbReference>
<dbReference type="Proteomes" id="UP000245647">
    <property type="component" value="Unassembled WGS sequence"/>
</dbReference>
<protein>
    <recommendedName>
        <fullName evidence="3">Nucleoid-associated protein</fullName>
    </recommendedName>
</protein>
<gene>
    <name evidence="1" type="ORF">DDR33_24870</name>
</gene>
<evidence type="ECO:0000313" key="1">
    <source>
        <dbReference type="EMBL" id="PWG77935.1"/>
    </source>
</evidence>
<dbReference type="Pfam" id="PF04245">
    <property type="entry name" value="NA37"/>
    <property type="match status" value="1"/>
</dbReference>
<dbReference type="EMBL" id="QEAS01000054">
    <property type="protein sequence ID" value="PWG77935.1"/>
    <property type="molecule type" value="Genomic_DNA"/>
</dbReference>
<evidence type="ECO:0000313" key="2">
    <source>
        <dbReference type="Proteomes" id="UP000245647"/>
    </source>
</evidence>
<sequence>MPKESVLSTIEKESFEIERFIFHIIIQADPAPLYLDEVELDNDQIKFFKDRFIEISEGVQYIFKEREESQFLKYCKELINDPEKQFIRISRVLSAVFKKEHQKNTADGVFITALVKVENSRHLIFLLKLDNRKVYQYKIKRSKAALEEVKDTFIEDKKAIQKSALIDITDYYSWDVLAKERTPGPQGGIRDYFARFLDVVAKDTPSRLTERAVSTVRQWAIANKEELDPTQDVSSYKNRAIVYLSSTPMFRTEDFINAVVTDMDEVRMERLAESLKQFCDDKGISGQSFKPNPNSLNGKARKNIRQTAEGVRIEWEGKPEDSLITIPHKKDENDNLYHILIRTSKLEVLDK</sequence>
<proteinExistence type="predicted"/>
<comment type="caution">
    <text evidence="1">The sequence shown here is derived from an EMBL/GenBank/DDBJ whole genome shotgun (WGS) entry which is preliminary data.</text>
</comment>
<keyword evidence="2" id="KW-1185">Reference proteome</keyword>
<accession>A0A2U2P9B7</accession>
<name>A0A2U2P9B7_9SPHI</name>
<reference evidence="1 2" key="1">
    <citation type="submission" date="2018-04" db="EMBL/GenBank/DDBJ databases">
        <title>Pedobacter chongqingensis sp. nov., isolated from a rottenly hemp rope.</title>
        <authorList>
            <person name="Cai Y."/>
        </authorList>
    </citation>
    <scope>NUCLEOTIDE SEQUENCE [LARGE SCALE GENOMIC DNA]</scope>
    <source>
        <strain evidence="1 2">FJ4-8</strain>
    </source>
</reference>
<dbReference type="AlphaFoldDB" id="A0A2U2P9B7"/>
<evidence type="ECO:0008006" key="3">
    <source>
        <dbReference type="Google" id="ProtNLM"/>
    </source>
</evidence>